<evidence type="ECO:0000313" key="2">
    <source>
        <dbReference type="Proteomes" id="UP000547674"/>
    </source>
</evidence>
<reference evidence="1 2" key="1">
    <citation type="submission" date="2020-03" db="EMBL/GenBank/DDBJ databases">
        <title>Metabolic flexibility allows generalist bacteria to become dominant in a frequently disturbed ecosystem.</title>
        <authorList>
            <person name="Chen Y.-J."/>
            <person name="Leung P.M."/>
            <person name="Bay S.K."/>
            <person name="Hugenholtz P."/>
            <person name="Kessler A.J."/>
            <person name="Shelley G."/>
            <person name="Waite D.W."/>
            <person name="Cook P.L."/>
            <person name="Greening C."/>
        </authorList>
    </citation>
    <scope>NUCLEOTIDE SEQUENCE [LARGE SCALE GENOMIC DNA]</scope>
    <source>
        <strain evidence="1">SS_bin_28</strain>
    </source>
</reference>
<dbReference type="Gene3D" id="3.60.15.10">
    <property type="entry name" value="Ribonuclease Z/Hydroxyacylglutathione hydrolase-like"/>
    <property type="match status" value="1"/>
</dbReference>
<comment type="caution">
    <text evidence="1">The sequence shown here is derived from an EMBL/GenBank/DDBJ whole genome shotgun (WGS) entry which is preliminary data.</text>
</comment>
<proteinExistence type="predicted"/>
<accession>A0A7Y2H308</accession>
<name>A0A7Y2H308_UNCEI</name>
<dbReference type="Proteomes" id="UP000547674">
    <property type="component" value="Unassembled WGS sequence"/>
</dbReference>
<evidence type="ECO:0000313" key="1">
    <source>
        <dbReference type="EMBL" id="NNF07223.1"/>
    </source>
</evidence>
<organism evidence="1 2">
    <name type="scientific">Eiseniibacteriota bacterium</name>
    <dbReference type="NCBI Taxonomy" id="2212470"/>
    <lineage>
        <taxon>Bacteria</taxon>
        <taxon>Candidatus Eiseniibacteriota</taxon>
    </lineage>
</organism>
<sequence length="50" mass="5858">MAERAQARKLWLYHHHPQRTDAQMDALLKEARESFPETDGAREGLVIRLN</sequence>
<gene>
    <name evidence="1" type="ORF">HKN21_10725</name>
</gene>
<protein>
    <submittedName>
        <fullName evidence="1">Uncharacterized protein</fullName>
    </submittedName>
</protein>
<dbReference type="AlphaFoldDB" id="A0A7Y2H308"/>
<dbReference type="EMBL" id="JABDJR010000431">
    <property type="protein sequence ID" value="NNF07223.1"/>
    <property type="molecule type" value="Genomic_DNA"/>
</dbReference>
<dbReference type="InterPro" id="IPR036866">
    <property type="entry name" value="RibonucZ/Hydroxyglut_hydro"/>
</dbReference>